<dbReference type="Proteomes" id="UP000067008">
    <property type="component" value="Chromosome 2"/>
</dbReference>
<sequence length="46" mass="5695">MLFVRYLKKELITIRYAYNEKEVKFLRQVLTPNSRYSMNKKKLIKV</sequence>
<protein>
    <submittedName>
        <fullName evidence="1">Uncharacterized protein</fullName>
    </submittedName>
</protein>
<proteinExistence type="predicted"/>
<name>A0AAD1F6J4_PREIN</name>
<evidence type="ECO:0000313" key="2">
    <source>
        <dbReference type="Proteomes" id="UP000067008"/>
    </source>
</evidence>
<gene>
    <name evidence="1" type="ORF">PI172_0183</name>
</gene>
<evidence type="ECO:0000313" key="1">
    <source>
        <dbReference type="EMBL" id="BAR94911.1"/>
    </source>
</evidence>
<dbReference type="EMBL" id="AP014925">
    <property type="protein sequence ID" value="BAR94911.1"/>
    <property type="molecule type" value="Genomic_DNA"/>
</dbReference>
<dbReference type="AlphaFoldDB" id="A0AAD1F6J4"/>
<reference evidence="1 2" key="1">
    <citation type="submission" date="2015-07" db="EMBL/GenBank/DDBJ databases">
        <title>Complete genome sequence of Prevotella intermedia strain 17-2.</title>
        <authorList>
            <person name="Nambu T."/>
        </authorList>
    </citation>
    <scope>NUCLEOTIDE SEQUENCE [LARGE SCALE GENOMIC DNA]</scope>
    <source>
        <strain evidence="1 2">17-2</strain>
    </source>
</reference>
<organism evidence="1 2">
    <name type="scientific">Prevotella intermedia</name>
    <dbReference type="NCBI Taxonomy" id="28131"/>
    <lineage>
        <taxon>Bacteria</taxon>
        <taxon>Pseudomonadati</taxon>
        <taxon>Bacteroidota</taxon>
        <taxon>Bacteroidia</taxon>
        <taxon>Bacteroidales</taxon>
        <taxon>Prevotellaceae</taxon>
        <taxon>Prevotella</taxon>
    </lineage>
</organism>
<accession>A0AAD1F6J4</accession>